<reference evidence="1" key="1">
    <citation type="submission" date="2014-11" db="EMBL/GenBank/DDBJ databases">
        <authorList>
            <person name="Amaro Gonzalez C."/>
        </authorList>
    </citation>
    <scope>NUCLEOTIDE SEQUENCE</scope>
</reference>
<protein>
    <submittedName>
        <fullName evidence="1">Uncharacterized protein</fullName>
    </submittedName>
</protein>
<evidence type="ECO:0000313" key="1">
    <source>
        <dbReference type="EMBL" id="JAH03810.1"/>
    </source>
</evidence>
<sequence length="57" mass="6629">MCIRMCLCVRAKCQDMAPPIFIVLLYFRAAVCIKQHLQHEEQLNVEALNRITKQALL</sequence>
<accession>A0A0E9PIB0</accession>
<organism evidence="1">
    <name type="scientific">Anguilla anguilla</name>
    <name type="common">European freshwater eel</name>
    <name type="synonym">Muraena anguilla</name>
    <dbReference type="NCBI Taxonomy" id="7936"/>
    <lineage>
        <taxon>Eukaryota</taxon>
        <taxon>Metazoa</taxon>
        <taxon>Chordata</taxon>
        <taxon>Craniata</taxon>
        <taxon>Vertebrata</taxon>
        <taxon>Euteleostomi</taxon>
        <taxon>Actinopterygii</taxon>
        <taxon>Neopterygii</taxon>
        <taxon>Teleostei</taxon>
        <taxon>Anguilliformes</taxon>
        <taxon>Anguillidae</taxon>
        <taxon>Anguilla</taxon>
    </lineage>
</organism>
<dbReference type="EMBL" id="GBXM01104767">
    <property type="protein sequence ID" value="JAH03810.1"/>
    <property type="molecule type" value="Transcribed_RNA"/>
</dbReference>
<proteinExistence type="predicted"/>
<dbReference type="AlphaFoldDB" id="A0A0E9PIB0"/>
<reference evidence="1" key="2">
    <citation type="journal article" date="2015" name="Fish Shellfish Immunol.">
        <title>Early steps in the European eel (Anguilla anguilla)-Vibrio vulnificus interaction in the gills: Role of the RtxA13 toxin.</title>
        <authorList>
            <person name="Callol A."/>
            <person name="Pajuelo D."/>
            <person name="Ebbesson L."/>
            <person name="Teles M."/>
            <person name="MacKenzie S."/>
            <person name="Amaro C."/>
        </authorList>
    </citation>
    <scope>NUCLEOTIDE SEQUENCE</scope>
</reference>
<name>A0A0E9PIB0_ANGAN</name>